<reference evidence="1 2" key="1">
    <citation type="submission" date="2017-05" db="EMBL/GenBank/DDBJ databases">
        <authorList>
            <person name="Varghese N."/>
            <person name="Submissions S."/>
        </authorList>
    </citation>
    <scope>NUCLEOTIDE SEQUENCE [LARGE SCALE GENOMIC DNA]</scope>
    <source>
        <strain evidence="1 2">DSM 19036</strain>
    </source>
</reference>
<dbReference type="EMBL" id="FXTN01000004">
    <property type="protein sequence ID" value="SMO62799.1"/>
    <property type="molecule type" value="Genomic_DNA"/>
</dbReference>
<protein>
    <recommendedName>
        <fullName evidence="3">Glycosyl transferase family 2</fullName>
    </recommendedName>
</protein>
<dbReference type="InterPro" id="IPR029044">
    <property type="entry name" value="Nucleotide-diphossugar_trans"/>
</dbReference>
<dbReference type="Gene3D" id="3.90.550.10">
    <property type="entry name" value="Spore Coat Polysaccharide Biosynthesis Protein SpsA, Chain A"/>
    <property type="match status" value="1"/>
</dbReference>
<evidence type="ECO:0008006" key="3">
    <source>
        <dbReference type="Google" id="ProtNLM"/>
    </source>
</evidence>
<organism evidence="1 2">
    <name type="scientific">Pedobacter westerhofensis</name>
    <dbReference type="NCBI Taxonomy" id="425512"/>
    <lineage>
        <taxon>Bacteria</taxon>
        <taxon>Pseudomonadati</taxon>
        <taxon>Bacteroidota</taxon>
        <taxon>Sphingobacteriia</taxon>
        <taxon>Sphingobacteriales</taxon>
        <taxon>Sphingobacteriaceae</taxon>
        <taxon>Pedobacter</taxon>
    </lineage>
</organism>
<gene>
    <name evidence="1" type="ORF">SAMN06265348_104187</name>
</gene>
<proteinExistence type="predicted"/>
<accession>A0A521CTJ5</accession>
<dbReference type="SUPFAM" id="SSF53448">
    <property type="entry name" value="Nucleotide-diphospho-sugar transferases"/>
    <property type="match status" value="1"/>
</dbReference>
<keyword evidence="2" id="KW-1185">Reference proteome</keyword>
<name>A0A521CTJ5_9SPHI</name>
<evidence type="ECO:0000313" key="2">
    <source>
        <dbReference type="Proteomes" id="UP000320300"/>
    </source>
</evidence>
<dbReference type="Proteomes" id="UP000320300">
    <property type="component" value="Unassembled WGS sequence"/>
</dbReference>
<dbReference type="AlphaFoldDB" id="A0A521CTJ5"/>
<evidence type="ECO:0000313" key="1">
    <source>
        <dbReference type="EMBL" id="SMO62799.1"/>
    </source>
</evidence>
<sequence>MCGCAVLLNNLTISPFIMPHTAPIILFVYNRLDHTRKTLEALQENLLAEESDLYIYADAAKNQDAVDSVSRVRSYLLSVKGFRNIYIRLRETNLGVDQNVIGGVTEVINEKGRAIVLEDDLVTSPFFLKYMNEALDFYENEEQVISVHGYRYPVETELKEVFFLKGADCWGWATWKRGWDLMELDGQKLLDRFADEELKAEFNFDQSYPYMAALEQQAAGDNDQWDIRWYAAAFLAGKLTLYPGKSMVRNIGHDASGTHCAESNIFDVELAQSAVNVETELIPDQEAYLAFAGFLKKISDPGLQRKRRFPLLSKMMRSLRSR</sequence>